<dbReference type="Pfam" id="PF01263">
    <property type="entry name" value="Aldose_epim"/>
    <property type="match status" value="1"/>
</dbReference>
<keyword evidence="2" id="KW-1185">Reference proteome</keyword>
<name>A0A1H8FTR6_9BACL</name>
<dbReference type="InterPro" id="IPR014718">
    <property type="entry name" value="GH-type_carb-bd"/>
</dbReference>
<dbReference type="GO" id="GO:0016853">
    <property type="term" value="F:isomerase activity"/>
    <property type="evidence" value="ECO:0007669"/>
    <property type="project" value="InterPro"/>
</dbReference>
<dbReference type="Proteomes" id="UP000199695">
    <property type="component" value="Unassembled WGS sequence"/>
</dbReference>
<evidence type="ECO:0000313" key="1">
    <source>
        <dbReference type="EMBL" id="SEN34657.1"/>
    </source>
</evidence>
<dbReference type="EMBL" id="FOCQ01000009">
    <property type="protein sequence ID" value="SEN34657.1"/>
    <property type="molecule type" value="Genomic_DNA"/>
</dbReference>
<dbReference type="GO" id="GO:0005975">
    <property type="term" value="P:carbohydrate metabolic process"/>
    <property type="evidence" value="ECO:0007669"/>
    <property type="project" value="InterPro"/>
</dbReference>
<protein>
    <submittedName>
        <fullName evidence="1">Aldose 1-epimerase</fullName>
    </submittedName>
</protein>
<dbReference type="STRING" id="1173111.SAMN05444955_10948"/>
<reference evidence="1 2" key="1">
    <citation type="submission" date="2016-10" db="EMBL/GenBank/DDBJ databases">
        <authorList>
            <person name="de Groot N.N."/>
        </authorList>
    </citation>
    <scope>NUCLEOTIDE SEQUENCE [LARGE SCALE GENOMIC DNA]</scope>
    <source>
        <strain evidence="1 2">DSM 46701</strain>
    </source>
</reference>
<proteinExistence type="predicted"/>
<sequence>MGMSRNSHQGIGKTTFNGEKAIQMTFYPYSAVILPEIGGNLVSFADIERDYRFIREPALEEMSSFKKQAILHGIPVLFPPNRYENGRFRLSGRSYQWPVNEEVNQNHIHGFLYDQPWQIYSMGESEEAVYAELIIVNEPGGKIFSYFPHFFEIRLRYELSGVGLTKRITVTNTGKDPMLCMLGFHTAINAPFAPESTMEDCLLKLTIGKRIELSDRMLPTGRFLPLTPEEVKMKREGISPFFAPLDNHYTAEAQDGHNRMVLTDLKEKVRLVYDVGTKFKFWMIYNHDAKSGFICPEPQTNMVNAPNLNLPPEQTGMVILDGGESWSETSRIFPEKF</sequence>
<dbReference type="Gene3D" id="2.70.98.10">
    <property type="match status" value="1"/>
</dbReference>
<gene>
    <name evidence="1" type="ORF">SAMN05444955_10948</name>
</gene>
<dbReference type="InterPro" id="IPR011013">
    <property type="entry name" value="Gal_mutarotase_sf_dom"/>
</dbReference>
<dbReference type="InterPro" id="IPR008183">
    <property type="entry name" value="Aldose_1/G6P_1-epimerase"/>
</dbReference>
<accession>A0A1H8FTR6</accession>
<evidence type="ECO:0000313" key="2">
    <source>
        <dbReference type="Proteomes" id="UP000199695"/>
    </source>
</evidence>
<dbReference type="SUPFAM" id="SSF74650">
    <property type="entry name" value="Galactose mutarotase-like"/>
    <property type="match status" value="1"/>
</dbReference>
<dbReference type="AlphaFoldDB" id="A0A1H8FTR6"/>
<dbReference type="GO" id="GO:0030246">
    <property type="term" value="F:carbohydrate binding"/>
    <property type="evidence" value="ECO:0007669"/>
    <property type="project" value="InterPro"/>
</dbReference>
<organism evidence="1 2">
    <name type="scientific">Lihuaxuella thermophila</name>
    <dbReference type="NCBI Taxonomy" id="1173111"/>
    <lineage>
        <taxon>Bacteria</taxon>
        <taxon>Bacillati</taxon>
        <taxon>Bacillota</taxon>
        <taxon>Bacilli</taxon>
        <taxon>Bacillales</taxon>
        <taxon>Thermoactinomycetaceae</taxon>
        <taxon>Lihuaxuella</taxon>
    </lineage>
</organism>
<dbReference type="CDD" id="cd01081">
    <property type="entry name" value="Aldose_epim"/>
    <property type="match status" value="1"/>
</dbReference>